<gene>
    <name evidence="2" type="ORF">ABGN05_24595</name>
</gene>
<organism evidence="2 3">
    <name type="scientific">Aquibium pacificus</name>
    <dbReference type="NCBI Taxonomy" id="3153579"/>
    <lineage>
        <taxon>Bacteria</taxon>
        <taxon>Pseudomonadati</taxon>
        <taxon>Pseudomonadota</taxon>
        <taxon>Alphaproteobacteria</taxon>
        <taxon>Hyphomicrobiales</taxon>
        <taxon>Phyllobacteriaceae</taxon>
        <taxon>Aquibium</taxon>
    </lineage>
</organism>
<evidence type="ECO:0008006" key="4">
    <source>
        <dbReference type="Google" id="ProtNLM"/>
    </source>
</evidence>
<dbReference type="EMBL" id="JBDPGJ010000006">
    <property type="protein sequence ID" value="MEX0408827.1"/>
    <property type="molecule type" value="Genomic_DNA"/>
</dbReference>
<comment type="caution">
    <text evidence="2">The sequence shown here is derived from an EMBL/GenBank/DDBJ whole genome shotgun (WGS) entry which is preliminary data.</text>
</comment>
<evidence type="ECO:0000313" key="2">
    <source>
        <dbReference type="EMBL" id="MEX0408827.1"/>
    </source>
</evidence>
<keyword evidence="3" id="KW-1185">Reference proteome</keyword>
<keyword evidence="1" id="KW-0472">Membrane</keyword>
<accession>A0ABV3SPV8</accession>
<evidence type="ECO:0000313" key="3">
    <source>
        <dbReference type="Proteomes" id="UP001556692"/>
    </source>
</evidence>
<feature type="transmembrane region" description="Helical" evidence="1">
    <location>
        <begin position="32"/>
        <end position="51"/>
    </location>
</feature>
<protein>
    <recommendedName>
        <fullName evidence="4">Nickel/cobalt efflux system</fullName>
    </recommendedName>
</protein>
<dbReference type="Proteomes" id="UP001556692">
    <property type="component" value="Unassembled WGS sequence"/>
</dbReference>
<keyword evidence="1" id="KW-1133">Transmembrane helix</keyword>
<reference evidence="2 3" key="1">
    <citation type="submission" date="2024-05" db="EMBL/GenBank/DDBJ databases">
        <authorList>
            <person name="Jiang F."/>
        </authorList>
    </citation>
    <scope>NUCLEOTIDE SEQUENCE [LARGE SCALE GENOMIC DNA]</scope>
    <source>
        <strain evidence="2 3">LZ166</strain>
    </source>
</reference>
<dbReference type="RefSeq" id="WP_367956681.1">
    <property type="nucleotide sequence ID" value="NZ_JBDPGJ010000006.1"/>
</dbReference>
<evidence type="ECO:0000256" key="1">
    <source>
        <dbReference type="SAM" id="Phobius"/>
    </source>
</evidence>
<keyword evidence="1" id="KW-0812">Transmembrane</keyword>
<name>A0ABV3SPV8_9HYPH</name>
<sequence>MMGLFQELVAIQREIYLAFADRIGDFAKTGNWSLLVAYLPMGILFGAVHALTPGHSKAVFATYGNDRERA</sequence>
<proteinExistence type="predicted"/>